<organism evidence="2 3">
    <name type="scientific">Iris pallida</name>
    <name type="common">Sweet iris</name>
    <dbReference type="NCBI Taxonomy" id="29817"/>
    <lineage>
        <taxon>Eukaryota</taxon>
        <taxon>Viridiplantae</taxon>
        <taxon>Streptophyta</taxon>
        <taxon>Embryophyta</taxon>
        <taxon>Tracheophyta</taxon>
        <taxon>Spermatophyta</taxon>
        <taxon>Magnoliopsida</taxon>
        <taxon>Liliopsida</taxon>
        <taxon>Asparagales</taxon>
        <taxon>Iridaceae</taxon>
        <taxon>Iridoideae</taxon>
        <taxon>Irideae</taxon>
        <taxon>Iris</taxon>
    </lineage>
</organism>
<name>A0AAX6FU08_IRIPA</name>
<dbReference type="EMBL" id="JANAVB010025998">
    <property type="protein sequence ID" value="KAJ6819886.1"/>
    <property type="molecule type" value="Genomic_DNA"/>
</dbReference>
<keyword evidence="3" id="KW-1185">Reference proteome</keyword>
<evidence type="ECO:0000313" key="3">
    <source>
        <dbReference type="Proteomes" id="UP001140949"/>
    </source>
</evidence>
<accession>A0AAX6FU08</accession>
<dbReference type="AlphaFoldDB" id="A0AAX6FU08"/>
<keyword evidence="1" id="KW-0812">Transmembrane</keyword>
<reference evidence="2" key="1">
    <citation type="journal article" date="2023" name="GigaByte">
        <title>Genome assembly of the bearded iris, Iris pallida Lam.</title>
        <authorList>
            <person name="Bruccoleri R.E."/>
            <person name="Oakeley E.J."/>
            <person name="Faust A.M.E."/>
            <person name="Altorfer M."/>
            <person name="Dessus-Babus S."/>
            <person name="Burckhardt D."/>
            <person name="Oertli M."/>
            <person name="Naumann U."/>
            <person name="Petersen F."/>
            <person name="Wong J."/>
        </authorList>
    </citation>
    <scope>NUCLEOTIDE SEQUENCE</scope>
    <source>
        <strain evidence="2">GSM-AAB239-AS_SAM_17_03QT</strain>
    </source>
</reference>
<comment type="caution">
    <text evidence="2">The sequence shown here is derived from an EMBL/GenBank/DDBJ whole genome shotgun (WGS) entry which is preliminary data.</text>
</comment>
<protein>
    <submittedName>
        <fullName evidence="2">Uncharacterized protein</fullName>
    </submittedName>
</protein>
<keyword evidence="1" id="KW-0472">Membrane</keyword>
<keyword evidence="1" id="KW-1133">Transmembrane helix</keyword>
<dbReference type="Proteomes" id="UP001140949">
    <property type="component" value="Unassembled WGS sequence"/>
</dbReference>
<reference evidence="2" key="2">
    <citation type="submission" date="2023-04" db="EMBL/GenBank/DDBJ databases">
        <authorList>
            <person name="Bruccoleri R.E."/>
            <person name="Oakeley E.J."/>
            <person name="Faust A.-M."/>
            <person name="Dessus-Babus S."/>
            <person name="Altorfer M."/>
            <person name="Burckhardt D."/>
            <person name="Oertli M."/>
            <person name="Naumann U."/>
            <person name="Petersen F."/>
            <person name="Wong J."/>
        </authorList>
    </citation>
    <scope>NUCLEOTIDE SEQUENCE</scope>
    <source>
        <strain evidence="2">GSM-AAB239-AS_SAM_17_03QT</strain>
        <tissue evidence="2">Leaf</tissue>
    </source>
</reference>
<feature type="transmembrane region" description="Helical" evidence="1">
    <location>
        <begin position="12"/>
        <end position="34"/>
    </location>
</feature>
<evidence type="ECO:0000313" key="2">
    <source>
        <dbReference type="EMBL" id="KAJ6819886.1"/>
    </source>
</evidence>
<sequence>MFFLTLCSSFLINIIFLNLFYEIFSGMELGYLGIITSKEKRNNSAPSVVI</sequence>
<gene>
    <name evidence="2" type="ORF">M6B38_401770</name>
</gene>
<evidence type="ECO:0000256" key="1">
    <source>
        <dbReference type="SAM" id="Phobius"/>
    </source>
</evidence>
<proteinExistence type="predicted"/>